<proteinExistence type="predicted"/>
<dbReference type="Pfam" id="PF10592">
    <property type="entry name" value="AIPR"/>
    <property type="match status" value="1"/>
</dbReference>
<keyword evidence="3" id="KW-1185">Reference proteome</keyword>
<gene>
    <name evidence="2" type="ORF">SAMN05192558_11467</name>
</gene>
<dbReference type="EMBL" id="FNJB01000014">
    <property type="protein sequence ID" value="SDP78345.1"/>
    <property type="molecule type" value="Genomic_DNA"/>
</dbReference>
<evidence type="ECO:0000259" key="1">
    <source>
        <dbReference type="Pfam" id="PF10592"/>
    </source>
</evidence>
<feature type="domain" description="Abortive phage infection protein C-terminal" evidence="1">
    <location>
        <begin position="243"/>
        <end position="398"/>
    </location>
</feature>
<dbReference type="AlphaFoldDB" id="A0A1H0VJH1"/>
<evidence type="ECO:0000313" key="3">
    <source>
        <dbReference type="Proteomes" id="UP000199651"/>
    </source>
</evidence>
<dbReference type="OrthoDB" id="9806213at2"/>
<accession>A0A1H0VJH1</accession>
<dbReference type="Proteomes" id="UP000199651">
    <property type="component" value="Unassembled WGS sequence"/>
</dbReference>
<protein>
    <submittedName>
        <fullName evidence="2">AIPR protein</fullName>
    </submittedName>
</protein>
<organism evidence="2 3">
    <name type="scientific">Actinokineospora alba</name>
    <dbReference type="NCBI Taxonomy" id="504798"/>
    <lineage>
        <taxon>Bacteria</taxon>
        <taxon>Bacillati</taxon>
        <taxon>Actinomycetota</taxon>
        <taxon>Actinomycetes</taxon>
        <taxon>Pseudonocardiales</taxon>
        <taxon>Pseudonocardiaceae</taxon>
        <taxon>Actinokineospora</taxon>
    </lineage>
</organism>
<name>A0A1H0VJH1_9PSEU</name>
<dbReference type="RefSeq" id="WP_091383067.1">
    <property type="nucleotide sequence ID" value="NZ_FNDV01000012.1"/>
</dbReference>
<evidence type="ECO:0000313" key="2">
    <source>
        <dbReference type="EMBL" id="SDP78345.1"/>
    </source>
</evidence>
<dbReference type="STRING" id="504798.SAMN05421871_11267"/>
<reference evidence="3" key="1">
    <citation type="submission" date="2016-10" db="EMBL/GenBank/DDBJ databases">
        <authorList>
            <person name="Varghese N."/>
            <person name="Submissions S."/>
        </authorList>
    </citation>
    <scope>NUCLEOTIDE SEQUENCE [LARGE SCALE GENOMIC DNA]</scope>
    <source>
        <strain evidence="3">IBRC-M 10655</strain>
    </source>
</reference>
<dbReference type="InterPro" id="IPR018891">
    <property type="entry name" value="AIPR_C"/>
</dbReference>
<sequence length="705" mass="78836">MSVVHVRYVRKAIEDRFTNLIDMSDKTGIPLDKRHQEFLSRGLAALAVQAEHPCSDPDASLGVFDGRDDWGLDAIAVDTRASQPRICLVQAKWSDRAKGGFGHDEVHKMLHGLDLILDLEFARFNLRFQRHVSALEQAFDLGTPKITLVLALMRTDPLNQDVRQLLEEKIAKYNQVEEMVDYKFLDLQDFHRTILGDAAAPRIEARMRLEGFGHETVPYKAIYGTMTVPNIADLFTEYRRGLFARNIRDSLDLTDVNVKIRNTLLEQPEHFWYFSNGITVLCDSIKSLGKAVPGGVAEFQLAGVSVVNGAQTVSAIHKAYTHDPDTAQRGRVLVRLISLEDCPEGFGDKVTTSTNTQNPIEDRDFKSLDPVQARLRDEFVLVLSLRYVIKRGEPRPEPEHGSSITEAAEALAAAHTEAVYAALAKRDLSELWQDDVYVEIFGSAPNVHRVWRCVLLLRAVRARLAELRDGLLSRAMAVAGYGDLLITHVIYRQLNTQGITDPDTDWNAQLSRVPALVEDALAWCLHAIDAEIGPSSHIVAAVRNTERIQRAARSAIRGMASGRSAPELNSDYQVSGAEAKGRQVDAAKTLVTARRIPDGTALEFRPVTRPERREMAEWLAEDPSRSLAIWRNSAKDQLQWQADGQWYSPSRLVRVMRKMASGKDQSVQGTLNWYVPDEGSLKDLADNVRAEKDLVADETEAPEIV</sequence>